<organism evidence="2 3">
    <name type="scientific">Thermohalobacter berrensis</name>
    <dbReference type="NCBI Taxonomy" id="99594"/>
    <lineage>
        <taxon>Bacteria</taxon>
        <taxon>Bacillati</taxon>
        <taxon>Bacillota</taxon>
        <taxon>Tissierellia</taxon>
        <taxon>Tissierellales</taxon>
        <taxon>Thermohalobacteraceae</taxon>
        <taxon>Thermohalobacter</taxon>
    </lineage>
</organism>
<reference evidence="2 3" key="1">
    <citation type="submission" date="2016-08" db="EMBL/GenBank/DDBJ databases">
        <title>Novel Firmicutes and Novel Genomes.</title>
        <authorList>
            <person name="Poppleton D.I."/>
            <person name="Gribaldo S."/>
        </authorList>
    </citation>
    <scope>NUCLEOTIDE SEQUENCE [LARGE SCALE GENOMIC DNA]</scope>
    <source>
        <strain evidence="2 3">CTT3</strain>
    </source>
</reference>
<proteinExistence type="predicted"/>
<comment type="caution">
    <text evidence="2">The sequence shown here is derived from an EMBL/GenBank/DDBJ whole genome shotgun (WGS) entry which is preliminary data.</text>
</comment>
<evidence type="ECO:0000313" key="3">
    <source>
        <dbReference type="Proteomes" id="UP000284177"/>
    </source>
</evidence>
<evidence type="ECO:0000256" key="1">
    <source>
        <dbReference type="SAM" id="Coils"/>
    </source>
</evidence>
<dbReference type="SUPFAM" id="SSF160980">
    <property type="entry name" value="SSO1389-like"/>
    <property type="match status" value="1"/>
</dbReference>
<protein>
    <submittedName>
        <fullName evidence="2">CRISPR-associated protein</fullName>
    </submittedName>
</protein>
<dbReference type="RefSeq" id="WP_120169902.1">
    <property type="nucleotide sequence ID" value="NZ_MCIB01000034.1"/>
</dbReference>
<dbReference type="NCBIfam" id="TIGR02549">
    <property type="entry name" value="CRISPR_DxTHG"/>
    <property type="match status" value="1"/>
</dbReference>
<dbReference type="CDD" id="cd09732">
    <property type="entry name" value="Csx1_III-U"/>
    <property type="match status" value="1"/>
</dbReference>
<name>A0A419SZC8_9FIRM</name>
<accession>A0A419SZC8</accession>
<dbReference type="AlphaFoldDB" id="A0A419SZC8"/>
<feature type="coiled-coil region" evidence="1">
    <location>
        <begin position="366"/>
        <end position="430"/>
    </location>
</feature>
<keyword evidence="1" id="KW-0175">Coiled coil</keyword>
<evidence type="ECO:0000313" key="2">
    <source>
        <dbReference type="EMBL" id="RKD30498.1"/>
    </source>
</evidence>
<gene>
    <name evidence="2" type="ORF">BET03_03940</name>
</gene>
<dbReference type="NCBIfam" id="TIGR02221">
    <property type="entry name" value="cas_TM1812"/>
    <property type="match status" value="1"/>
</dbReference>
<dbReference type="InterPro" id="IPR011742">
    <property type="entry name" value="CRISPR-assoc_prot_TM1812"/>
</dbReference>
<dbReference type="InterPro" id="IPR013383">
    <property type="entry name" value="CRISPR-assoc_prot_DxTHG_CS"/>
</dbReference>
<keyword evidence="3" id="KW-1185">Reference proteome</keyword>
<dbReference type="Proteomes" id="UP000284177">
    <property type="component" value="Unassembled WGS sequence"/>
</dbReference>
<dbReference type="EMBL" id="MCIB01000034">
    <property type="protein sequence ID" value="RKD30498.1"/>
    <property type="molecule type" value="Genomic_DNA"/>
</dbReference>
<dbReference type="OrthoDB" id="9777703at2"/>
<sequence length="431" mass="50577">MGRKFLSFLGASPYKECCYVYDDGNNLDRVTTKYIQEALIKILCKDWNKDDKAIIFLTDFARKENYWNKEDETRRLKDKLLNLNISIKDISIPNGKNQDEIWEIFNTILNEIEEGDEIIFDLTHSFRSIPMLALVILNYAKVLKNVKLKGIYYGAYEARWTENSKEIAPIFNLITFDELLEWAQAVNSFTRYGNSRHLKELASRVLSSKLRERDQSAILVKNFVEKLDDFINTIYNCRGKGIFNEKNSDKKSISCAYKSMRKNLDNLIEDKNDTLKPLVPLFNKVKETTKDFEKGDNLTTGIAVIKWSIDNNLTQQAYTALDETIKTYVCVKFGLDETDKNNREEIVAKALRVRAQKIPKEKWKIKEEYRNKIEEIVVNLDNKLVQLSDKVNNLRNDINHFGYTVDVMDYKKLNSRIKNLYEEFRKHLEKE</sequence>